<dbReference type="NCBIfam" id="TIGR03598">
    <property type="entry name" value="GTPase_YsxC"/>
    <property type="match status" value="1"/>
</dbReference>
<evidence type="ECO:0000256" key="6">
    <source>
        <dbReference type="ARBA" id="ARBA00022842"/>
    </source>
</evidence>
<dbReference type="InterPro" id="IPR006073">
    <property type="entry name" value="GTP-bd"/>
</dbReference>
<dbReference type="AlphaFoldDB" id="A0A9D2S2K6"/>
<evidence type="ECO:0000256" key="1">
    <source>
        <dbReference type="ARBA" id="ARBA00001946"/>
    </source>
</evidence>
<evidence type="ECO:0000256" key="4">
    <source>
        <dbReference type="ARBA" id="ARBA00022723"/>
    </source>
</evidence>
<dbReference type="PANTHER" id="PTHR11649:SF13">
    <property type="entry name" value="ENGB-TYPE G DOMAIN-CONTAINING PROTEIN"/>
    <property type="match status" value="1"/>
</dbReference>
<dbReference type="EMBL" id="DWYG01000069">
    <property type="protein sequence ID" value="HJB41793.1"/>
    <property type="molecule type" value="Genomic_DNA"/>
</dbReference>
<dbReference type="GO" id="GO:0000917">
    <property type="term" value="P:division septum assembly"/>
    <property type="evidence" value="ECO:0007669"/>
    <property type="project" value="UniProtKB-KW"/>
</dbReference>
<keyword evidence="8 10" id="KW-0717">Septation</keyword>
<dbReference type="GO" id="GO:0046872">
    <property type="term" value="F:metal ion binding"/>
    <property type="evidence" value="ECO:0007669"/>
    <property type="project" value="UniProtKB-KW"/>
</dbReference>
<keyword evidence="5 10" id="KW-0547">Nucleotide-binding</keyword>
<keyword evidence="3 10" id="KW-0132">Cell division</keyword>
<dbReference type="Pfam" id="PF01926">
    <property type="entry name" value="MMR_HSR1"/>
    <property type="match status" value="1"/>
</dbReference>
<comment type="function">
    <text evidence="10">Necessary for normal cell division and for the maintenance of normal septation.</text>
</comment>
<dbReference type="InterPro" id="IPR030393">
    <property type="entry name" value="G_ENGB_dom"/>
</dbReference>
<comment type="similarity">
    <text evidence="2 10">Belongs to the TRAFAC class TrmE-Era-EngA-EngB-Septin-like GTPase superfamily. EngB GTPase family.</text>
</comment>
<evidence type="ECO:0000313" key="12">
    <source>
        <dbReference type="EMBL" id="HJB41793.1"/>
    </source>
</evidence>
<dbReference type="Proteomes" id="UP000886803">
    <property type="component" value="Unassembled WGS sequence"/>
</dbReference>
<dbReference type="PANTHER" id="PTHR11649">
    <property type="entry name" value="MSS1/TRME-RELATED GTP-BINDING PROTEIN"/>
    <property type="match status" value="1"/>
</dbReference>
<proteinExistence type="inferred from homology"/>
<evidence type="ECO:0000256" key="7">
    <source>
        <dbReference type="ARBA" id="ARBA00023134"/>
    </source>
</evidence>
<evidence type="ECO:0000256" key="8">
    <source>
        <dbReference type="ARBA" id="ARBA00023210"/>
    </source>
</evidence>
<gene>
    <name evidence="12" type="primary">yihA</name>
    <name evidence="10" type="synonym">engB</name>
    <name evidence="12" type="ORF">H9945_04770</name>
</gene>
<keyword evidence="7 10" id="KW-0342">GTP-binding</keyword>
<sequence>MNYQLCEFRASYGTAAQLPAADRPEIAFAGRSNVGKSSLINRLCQRKSLARVSGKPGKTATVNFYRVDAIHFVDLPGYGFARVSAAERARWDELINGYFEAARPLALLVQLLDCRHEPSADDLQMLEYLHYHNIPFLAALTKADKLKKSEREAAQTAFEAACAPYGCRGVILTSAEKGDGIEALRAAIEAALAETVQEAGDGV</sequence>
<reference evidence="12" key="1">
    <citation type="journal article" date="2021" name="PeerJ">
        <title>Extensive microbial diversity within the chicken gut microbiome revealed by metagenomics and culture.</title>
        <authorList>
            <person name="Gilroy R."/>
            <person name="Ravi A."/>
            <person name="Getino M."/>
            <person name="Pursley I."/>
            <person name="Horton D.L."/>
            <person name="Alikhan N.F."/>
            <person name="Baker D."/>
            <person name="Gharbi K."/>
            <person name="Hall N."/>
            <person name="Watson M."/>
            <person name="Adriaenssens E.M."/>
            <person name="Foster-Nyarko E."/>
            <person name="Jarju S."/>
            <person name="Secka A."/>
            <person name="Antonio M."/>
            <person name="Oren A."/>
            <person name="Chaudhuri R.R."/>
            <person name="La Ragione R."/>
            <person name="Hildebrand F."/>
            <person name="Pallen M.J."/>
        </authorList>
    </citation>
    <scope>NUCLEOTIDE SEQUENCE</scope>
    <source>
        <strain evidence="12">ChiBcec8-13705</strain>
    </source>
</reference>
<protein>
    <recommendedName>
        <fullName evidence="10">Probable GTP-binding protein EngB</fullName>
    </recommendedName>
</protein>
<keyword evidence="6" id="KW-0460">Magnesium</keyword>
<dbReference type="Gene3D" id="3.40.50.300">
    <property type="entry name" value="P-loop containing nucleotide triphosphate hydrolases"/>
    <property type="match status" value="1"/>
</dbReference>
<dbReference type="GO" id="GO:0005829">
    <property type="term" value="C:cytosol"/>
    <property type="evidence" value="ECO:0007669"/>
    <property type="project" value="TreeGrafter"/>
</dbReference>
<dbReference type="InterPro" id="IPR019987">
    <property type="entry name" value="GTP-bd_ribosome_bio_YsxC"/>
</dbReference>
<evidence type="ECO:0000256" key="2">
    <source>
        <dbReference type="ARBA" id="ARBA00009638"/>
    </source>
</evidence>
<dbReference type="PROSITE" id="PS51706">
    <property type="entry name" value="G_ENGB"/>
    <property type="match status" value="1"/>
</dbReference>
<reference evidence="12" key="2">
    <citation type="submission" date="2021-04" db="EMBL/GenBank/DDBJ databases">
        <authorList>
            <person name="Gilroy R."/>
        </authorList>
    </citation>
    <scope>NUCLEOTIDE SEQUENCE</scope>
    <source>
        <strain evidence="12">ChiBcec8-13705</strain>
    </source>
</reference>
<evidence type="ECO:0000256" key="5">
    <source>
        <dbReference type="ARBA" id="ARBA00022741"/>
    </source>
</evidence>
<comment type="caution">
    <text evidence="12">The sequence shown here is derived from an EMBL/GenBank/DDBJ whole genome shotgun (WGS) entry which is preliminary data.</text>
</comment>
<evidence type="ECO:0000256" key="3">
    <source>
        <dbReference type="ARBA" id="ARBA00022618"/>
    </source>
</evidence>
<dbReference type="CDD" id="cd01876">
    <property type="entry name" value="YihA_EngB"/>
    <property type="match status" value="1"/>
</dbReference>
<evidence type="ECO:0000256" key="10">
    <source>
        <dbReference type="HAMAP-Rule" id="MF_00321"/>
    </source>
</evidence>
<feature type="domain" description="EngB-type G" evidence="11">
    <location>
        <begin position="22"/>
        <end position="194"/>
    </location>
</feature>
<dbReference type="InterPro" id="IPR027417">
    <property type="entry name" value="P-loop_NTPase"/>
</dbReference>
<evidence type="ECO:0000259" key="11">
    <source>
        <dbReference type="PROSITE" id="PS51706"/>
    </source>
</evidence>
<dbReference type="SUPFAM" id="SSF52540">
    <property type="entry name" value="P-loop containing nucleoside triphosphate hydrolases"/>
    <property type="match status" value="1"/>
</dbReference>
<keyword evidence="9 10" id="KW-0131">Cell cycle</keyword>
<comment type="cofactor">
    <cofactor evidence="1">
        <name>Mg(2+)</name>
        <dbReference type="ChEBI" id="CHEBI:18420"/>
    </cofactor>
</comment>
<dbReference type="GO" id="GO:0005525">
    <property type="term" value="F:GTP binding"/>
    <property type="evidence" value="ECO:0007669"/>
    <property type="project" value="UniProtKB-UniRule"/>
</dbReference>
<keyword evidence="4" id="KW-0479">Metal-binding</keyword>
<evidence type="ECO:0000313" key="13">
    <source>
        <dbReference type="Proteomes" id="UP000886803"/>
    </source>
</evidence>
<evidence type="ECO:0000256" key="9">
    <source>
        <dbReference type="ARBA" id="ARBA00023306"/>
    </source>
</evidence>
<organism evidence="12 13">
    <name type="scientific">Candidatus Gemmiger avicola</name>
    <dbReference type="NCBI Taxonomy" id="2838605"/>
    <lineage>
        <taxon>Bacteria</taxon>
        <taxon>Bacillati</taxon>
        <taxon>Bacillota</taxon>
        <taxon>Clostridia</taxon>
        <taxon>Eubacteriales</taxon>
        <taxon>Gemmiger</taxon>
    </lineage>
</organism>
<dbReference type="HAMAP" id="MF_00321">
    <property type="entry name" value="GTPase_EngB"/>
    <property type="match status" value="1"/>
</dbReference>
<name>A0A9D2S2K6_9FIRM</name>
<accession>A0A9D2S2K6</accession>